<accession>A0A532V089</accession>
<dbReference type="InterPro" id="IPR013216">
    <property type="entry name" value="Methyltransf_11"/>
</dbReference>
<proteinExistence type="predicted"/>
<dbReference type="EMBL" id="NJBN01000004">
    <property type="protein sequence ID" value="TKJ40611.1"/>
    <property type="molecule type" value="Genomic_DNA"/>
</dbReference>
<dbReference type="CDD" id="cd02440">
    <property type="entry name" value="AdoMet_MTases"/>
    <property type="match status" value="1"/>
</dbReference>
<gene>
    <name evidence="4" type="ORF">CEE37_06505</name>
</gene>
<evidence type="ECO:0000256" key="1">
    <source>
        <dbReference type="ARBA" id="ARBA00022603"/>
    </source>
</evidence>
<organism evidence="4 5">
    <name type="scientific">candidate division LCP-89 bacterium B3_LCP</name>
    <dbReference type="NCBI Taxonomy" id="2012998"/>
    <lineage>
        <taxon>Bacteria</taxon>
        <taxon>Pseudomonadati</taxon>
        <taxon>Bacteria division LCP-89</taxon>
    </lineage>
</organism>
<feature type="domain" description="Methyltransferase type 11" evidence="3">
    <location>
        <begin position="42"/>
        <end position="142"/>
    </location>
</feature>
<dbReference type="GO" id="GO:0030488">
    <property type="term" value="P:tRNA methylation"/>
    <property type="evidence" value="ECO:0007669"/>
    <property type="project" value="TreeGrafter"/>
</dbReference>
<dbReference type="InterPro" id="IPR051422">
    <property type="entry name" value="AlkB_tRNA_MeTrf/Diox"/>
</dbReference>
<evidence type="ECO:0000313" key="4">
    <source>
        <dbReference type="EMBL" id="TKJ40611.1"/>
    </source>
</evidence>
<dbReference type="GO" id="GO:0008757">
    <property type="term" value="F:S-adenosylmethionine-dependent methyltransferase activity"/>
    <property type="evidence" value="ECO:0007669"/>
    <property type="project" value="InterPro"/>
</dbReference>
<dbReference type="AlphaFoldDB" id="A0A532V089"/>
<dbReference type="Pfam" id="PF08241">
    <property type="entry name" value="Methyltransf_11"/>
    <property type="match status" value="1"/>
</dbReference>
<dbReference type="GO" id="GO:0000049">
    <property type="term" value="F:tRNA binding"/>
    <property type="evidence" value="ECO:0007669"/>
    <property type="project" value="TreeGrafter"/>
</dbReference>
<dbReference type="InterPro" id="IPR029063">
    <property type="entry name" value="SAM-dependent_MTases_sf"/>
</dbReference>
<dbReference type="GO" id="GO:0106335">
    <property type="term" value="F:tRNA (5-carboxymethyluridine(34)-5-O)-methyltransferase activity"/>
    <property type="evidence" value="ECO:0007669"/>
    <property type="project" value="TreeGrafter"/>
</dbReference>
<sequence length="241" mass="27278">MEIASTNPDSGFGQFRSLISAHQYWKLYRTAIEEIQSESEVLDWGSGNGHFAFFLTRFGCDTTGYFFEDVDMTNSAVLAETAGFVRKQAAADDPVSLPFEDERFDTVFSVGVLEHVRETGGSETESLKEITRILKPGGKFICYHLPNKYSIIEALSSFIPGIHSHRYCYTEALIQQLCTNAGLELCRSARYGILPRNVWSVFPAKIRYSKFLTNCWNILDDCLSFLLSPLCQNFLFVAIRK</sequence>
<dbReference type="Gene3D" id="3.40.50.150">
    <property type="entry name" value="Vaccinia Virus protein VP39"/>
    <property type="match status" value="1"/>
</dbReference>
<dbReference type="PANTHER" id="PTHR13069">
    <property type="entry name" value="ALKYLATED DNA REPAIR PROTEIN ALKB HOMOLOG 8"/>
    <property type="match status" value="1"/>
</dbReference>
<reference evidence="4 5" key="1">
    <citation type="submission" date="2017-06" db="EMBL/GenBank/DDBJ databases">
        <title>Novel microbial phyla capable of carbon fixation and sulfur reduction in deep-sea sediments.</title>
        <authorList>
            <person name="Huang J."/>
            <person name="Baker B."/>
            <person name="Wang Y."/>
        </authorList>
    </citation>
    <scope>NUCLEOTIDE SEQUENCE [LARGE SCALE GENOMIC DNA]</scope>
    <source>
        <strain evidence="4">B3_LCP</strain>
    </source>
</reference>
<dbReference type="Proteomes" id="UP000319619">
    <property type="component" value="Unassembled WGS sequence"/>
</dbReference>
<evidence type="ECO:0000256" key="2">
    <source>
        <dbReference type="ARBA" id="ARBA00022679"/>
    </source>
</evidence>
<dbReference type="PANTHER" id="PTHR13069:SF37">
    <property type="entry name" value="FIRE DANCER"/>
    <property type="match status" value="1"/>
</dbReference>
<dbReference type="SUPFAM" id="SSF53335">
    <property type="entry name" value="S-adenosyl-L-methionine-dependent methyltransferases"/>
    <property type="match status" value="1"/>
</dbReference>
<evidence type="ECO:0000313" key="5">
    <source>
        <dbReference type="Proteomes" id="UP000319619"/>
    </source>
</evidence>
<dbReference type="GO" id="GO:0002098">
    <property type="term" value="P:tRNA wobble uridine modification"/>
    <property type="evidence" value="ECO:0007669"/>
    <property type="project" value="TreeGrafter"/>
</dbReference>
<name>A0A532V089_UNCL8</name>
<evidence type="ECO:0000259" key="3">
    <source>
        <dbReference type="Pfam" id="PF08241"/>
    </source>
</evidence>
<dbReference type="GO" id="GO:0005737">
    <property type="term" value="C:cytoplasm"/>
    <property type="evidence" value="ECO:0007669"/>
    <property type="project" value="TreeGrafter"/>
</dbReference>
<keyword evidence="2" id="KW-0808">Transferase</keyword>
<keyword evidence="1" id="KW-0489">Methyltransferase</keyword>
<protein>
    <recommendedName>
        <fullName evidence="3">Methyltransferase type 11 domain-containing protein</fullName>
    </recommendedName>
</protein>
<comment type="caution">
    <text evidence="4">The sequence shown here is derived from an EMBL/GenBank/DDBJ whole genome shotgun (WGS) entry which is preliminary data.</text>
</comment>